<name>A0ABR0AYF7_9CRUS</name>
<reference evidence="1 2" key="1">
    <citation type="journal article" date="2023" name="Nucleic Acids Res.">
        <title>The hologenome of Daphnia magna reveals possible DNA methylation and microbiome-mediated evolution of the host genome.</title>
        <authorList>
            <person name="Chaturvedi A."/>
            <person name="Li X."/>
            <person name="Dhandapani V."/>
            <person name="Marshall H."/>
            <person name="Kissane S."/>
            <person name="Cuenca-Cambronero M."/>
            <person name="Asole G."/>
            <person name="Calvet F."/>
            <person name="Ruiz-Romero M."/>
            <person name="Marangio P."/>
            <person name="Guigo R."/>
            <person name="Rago D."/>
            <person name="Mirbahai L."/>
            <person name="Eastwood N."/>
            <person name="Colbourne J.K."/>
            <person name="Zhou J."/>
            <person name="Mallon E."/>
            <person name="Orsini L."/>
        </authorList>
    </citation>
    <scope>NUCLEOTIDE SEQUENCE [LARGE SCALE GENOMIC DNA]</scope>
    <source>
        <strain evidence="1">LRV0_1</strain>
    </source>
</reference>
<sequence>MHVNGRQGDCVLSNSLESSLKVLCHTRLDEHKLILILGCIFLRLRARGRFIGGSNIHHGVLGQCLGFISGLFNVLLGLGRWLGDAYGGGRFNFSSACDSLGFSLLDQHGAKETRYEIKIGVCVAILVDVGVSRRLALARHDAHGQNKSGKSDLYRFLIWFRYDLQEMSQQNDDQSIVHALSCTDVDSSSC</sequence>
<gene>
    <name evidence="1" type="ORF">OUZ56_023152</name>
</gene>
<proteinExistence type="predicted"/>
<organism evidence="1 2">
    <name type="scientific">Daphnia magna</name>
    <dbReference type="NCBI Taxonomy" id="35525"/>
    <lineage>
        <taxon>Eukaryota</taxon>
        <taxon>Metazoa</taxon>
        <taxon>Ecdysozoa</taxon>
        <taxon>Arthropoda</taxon>
        <taxon>Crustacea</taxon>
        <taxon>Branchiopoda</taxon>
        <taxon>Diplostraca</taxon>
        <taxon>Cladocera</taxon>
        <taxon>Anomopoda</taxon>
        <taxon>Daphniidae</taxon>
        <taxon>Daphnia</taxon>
    </lineage>
</organism>
<evidence type="ECO:0000313" key="2">
    <source>
        <dbReference type="Proteomes" id="UP001234178"/>
    </source>
</evidence>
<protein>
    <submittedName>
        <fullName evidence="1">Uncharacterized protein</fullName>
    </submittedName>
</protein>
<dbReference type="Proteomes" id="UP001234178">
    <property type="component" value="Unassembled WGS sequence"/>
</dbReference>
<keyword evidence="2" id="KW-1185">Reference proteome</keyword>
<accession>A0ABR0AYF7</accession>
<evidence type="ECO:0000313" key="1">
    <source>
        <dbReference type="EMBL" id="KAK4030175.1"/>
    </source>
</evidence>
<comment type="caution">
    <text evidence="1">The sequence shown here is derived from an EMBL/GenBank/DDBJ whole genome shotgun (WGS) entry which is preliminary data.</text>
</comment>
<dbReference type="EMBL" id="JAOYFB010000039">
    <property type="protein sequence ID" value="KAK4030175.1"/>
    <property type="molecule type" value="Genomic_DNA"/>
</dbReference>